<keyword evidence="5" id="KW-0486">Methionine biosynthesis</keyword>
<evidence type="ECO:0000256" key="1">
    <source>
        <dbReference type="ARBA" id="ARBA00004945"/>
    </source>
</evidence>
<dbReference type="STRING" id="887929.HMP0721_1768"/>
<dbReference type="GO" id="GO:0008930">
    <property type="term" value="F:methylthioadenosine nucleosidase activity"/>
    <property type="evidence" value="ECO:0007669"/>
    <property type="project" value="InterPro"/>
</dbReference>
<dbReference type="RefSeq" id="WP_006599190.1">
    <property type="nucleotide sequence ID" value="NZ_GL622359.1"/>
</dbReference>
<dbReference type="GO" id="GO:0019509">
    <property type="term" value="P:L-methionine salvage from methylthioadenosine"/>
    <property type="evidence" value="ECO:0007669"/>
    <property type="project" value="UniProtKB-UniPathway"/>
</dbReference>
<dbReference type="GO" id="GO:0005829">
    <property type="term" value="C:cytosol"/>
    <property type="evidence" value="ECO:0007669"/>
    <property type="project" value="TreeGrafter"/>
</dbReference>
<dbReference type="eggNOG" id="COG0775">
    <property type="taxonomic scope" value="Bacteria"/>
</dbReference>
<proteinExistence type="predicted"/>
<keyword evidence="4 7" id="KW-0378">Hydrolase</keyword>
<keyword evidence="3" id="KW-0028">Amino-acid biosynthesis</keyword>
<protein>
    <recommendedName>
        <fullName evidence="2">adenosylhomocysteine nucleosidase</fullName>
        <ecNumber evidence="2">3.2.2.9</ecNumber>
    </recommendedName>
</protein>
<evidence type="ECO:0000256" key="4">
    <source>
        <dbReference type="ARBA" id="ARBA00022801"/>
    </source>
</evidence>
<dbReference type="HOGENOM" id="CLU_031248_2_0_9"/>
<comment type="pathway">
    <text evidence="1">Amino-acid biosynthesis; L-methionine biosynthesis via salvage pathway; S-methyl-5-thio-alpha-D-ribose 1-phosphate from S-methyl-5'-thioadenosine (hydrolase route): step 1/2.</text>
</comment>
<dbReference type="Pfam" id="PF01048">
    <property type="entry name" value="PNP_UDP_1"/>
    <property type="match status" value="1"/>
</dbReference>
<evidence type="ECO:0000313" key="7">
    <source>
        <dbReference type="EMBL" id="EFV01029.1"/>
    </source>
</evidence>
<dbReference type="AlphaFoldDB" id="E6MID3"/>
<accession>E6MID3</accession>
<keyword evidence="8" id="KW-1185">Reference proteome</keyword>
<dbReference type="InterPro" id="IPR000845">
    <property type="entry name" value="Nucleoside_phosphorylase_d"/>
</dbReference>
<sequence>MSHTKKIIGGVALAAGAAIGAGYGIAKGVRKAVRPTHAQPVFGLICPMEEETAPFREAMDIAKTTHFSGLVFYEGVLWGQRAVLVQCGVGKVNAAICAQALCSHFPITYLINIGVAGTTRPGVRQGDLVLSTDAVQHDVDVTARGFAPGEIPDLAVSAFRADPGLIDLATRAFDAETAEMDGARLFTGRIVSGDQFIAGGARADAIQATFDPCAVEMEGAAVAHAATLNAVPFLIVRAISDNADEDAPGVSYPEFLPLAIVHTVALVRRMFALAGDAADA</sequence>
<dbReference type="InterPro" id="IPR035994">
    <property type="entry name" value="Nucleoside_phosphorylase_sf"/>
</dbReference>
<gene>
    <name evidence="7" type="primary">mtnN</name>
    <name evidence="7" type="ORF">HMP0721_1768</name>
</gene>
<dbReference type="NCBIfam" id="TIGR01704">
    <property type="entry name" value="MTA_SAH-Nsdase"/>
    <property type="match status" value="1"/>
</dbReference>
<dbReference type="GO" id="GO:0019284">
    <property type="term" value="P:L-methionine salvage from S-adenosylmethionine"/>
    <property type="evidence" value="ECO:0007669"/>
    <property type="project" value="TreeGrafter"/>
</dbReference>
<reference evidence="7 8" key="1">
    <citation type="submission" date="2010-12" db="EMBL/GenBank/DDBJ databases">
        <authorList>
            <person name="Muzny D."/>
            <person name="Qin X."/>
            <person name="Deng J."/>
            <person name="Jiang H."/>
            <person name="Liu Y."/>
            <person name="Qu J."/>
            <person name="Song X.-Z."/>
            <person name="Zhang L."/>
            <person name="Thornton R."/>
            <person name="Coyle M."/>
            <person name="Francisco L."/>
            <person name="Jackson L."/>
            <person name="Javaid M."/>
            <person name="Korchina V."/>
            <person name="Kovar C."/>
            <person name="Mata R."/>
            <person name="Mathew T."/>
            <person name="Ngo R."/>
            <person name="Nguyen L."/>
            <person name="Nguyen N."/>
            <person name="Okwuonu G."/>
            <person name="Ongeri F."/>
            <person name="Pham C."/>
            <person name="Simmons D."/>
            <person name="Wilczek-Boney K."/>
            <person name="Hale W."/>
            <person name="Jakkamsetti A."/>
            <person name="Pham P."/>
            <person name="Ruth R."/>
            <person name="San Lucas F."/>
            <person name="Warren J."/>
            <person name="Zhang J."/>
            <person name="Zhao Z."/>
            <person name="Zhou C."/>
            <person name="Zhu D."/>
            <person name="Lee S."/>
            <person name="Bess C."/>
            <person name="Blankenburg K."/>
            <person name="Forbes L."/>
            <person name="Fu Q."/>
            <person name="Gubbala S."/>
            <person name="Hirani K."/>
            <person name="Jayaseelan J.C."/>
            <person name="Lara F."/>
            <person name="Munidasa M."/>
            <person name="Palculict T."/>
            <person name="Patil S."/>
            <person name="Pu L.-L."/>
            <person name="Saada N."/>
            <person name="Tang L."/>
            <person name="Weissenberger G."/>
            <person name="Zhu Y."/>
            <person name="Hemphill L."/>
            <person name="Shang Y."/>
            <person name="Youmans B."/>
            <person name="Ayvaz T."/>
            <person name="Ross M."/>
            <person name="Santibanez J."/>
            <person name="Aqrawi P."/>
            <person name="Gross S."/>
            <person name="Joshi V."/>
            <person name="Fowler G."/>
            <person name="Nazareth L."/>
            <person name="Reid J."/>
            <person name="Worley K."/>
            <person name="Petrosino J."/>
            <person name="Highlander S."/>
            <person name="Gibbs R."/>
        </authorList>
    </citation>
    <scope>NUCLEOTIDE SEQUENCE [LARGE SCALE GENOMIC DNA]</scope>
    <source>
        <strain evidence="7 8">ATCC 23263</strain>
    </source>
</reference>
<keyword evidence="7" id="KW-0326">Glycosidase</keyword>
<dbReference type="CDD" id="cd09008">
    <property type="entry name" value="MTAN"/>
    <property type="match status" value="1"/>
</dbReference>
<evidence type="ECO:0000259" key="6">
    <source>
        <dbReference type="Pfam" id="PF01048"/>
    </source>
</evidence>
<evidence type="ECO:0000256" key="5">
    <source>
        <dbReference type="ARBA" id="ARBA00023167"/>
    </source>
</evidence>
<dbReference type="EC" id="3.2.2.9" evidence="2"/>
<dbReference type="InterPro" id="IPR010049">
    <property type="entry name" value="MTA_SAH_Nsdase"/>
</dbReference>
<name>E6MID3_9FIRM</name>
<feature type="domain" description="Nucleoside phosphorylase" evidence="6">
    <location>
        <begin position="42"/>
        <end position="270"/>
    </location>
</feature>
<evidence type="ECO:0000313" key="8">
    <source>
        <dbReference type="Proteomes" id="UP000004754"/>
    </source>
</evidence>
<dbReference type="GO" id="GO:0009164">
    <property type="term" value="P:nucleoside catabolic process"/>
    <property type="evidence" value="ECO:0007669"/>
    <property type="project" value="InterPro"/>
</dbReference>
<dbReference type="Gene3D" id="3.40.50.1580">
    <property type="entry name" value="Nucleoside phosphorylase domain"/>
    <property type="match status" value="1"/>
</dbReference>
<dbReference type="PANTHER" id="PTHR46832:SF1">
    <property type="entry name" value="5'-METHYLTHIOADENOSINE_S-ADENOSYLHOMOCYSTEINE NUCLEOSIDASE"/>
    <property type="match status" value="1"/>
</dbReference>
<dbReference type="GO" id="GO:0008782">
    <property type="term" value="F:adenosylhomocysteine nucleosidase activity"/>
    <property type="evidence" value="ECO:0007669"/>
    <property type="project" value="UniProtKB-EC"/>
</dbReference>
<dbReference type="NCBIfam" id="NF004079">
    <property type="entry name" value="PRK05584.1"/>
    <property type="match status" value="1"/>
</dbReference>
<dbReference type="UniPathway" id="UPA00904">
    <property type="reaction ID" value="UER00871"/>
</dbReference>
<dbReference type="SUPFAM" id="SSF53167">
    <property type="entry name" value="Purine and uridine phosphorylases"/>
    <property type="match status" value="1"/>
</dbReference>
<dbReference type="OrthoDB" id="9792278at2"/>
<organism evidence="7 8">
    <name type="scientific">Pseudoramibacter alactolyticus ATCC 23263</name>
    <dbReference type="NCBI Taxonomy" id="887929"/>
    <lineage>
        <taxon>Bacteria</taxon>
        <taxon>Bacillati</taxon>
        <taxon>Bacillota</taxon>
        <taxon>Clostridia</taxon>
        <taxon>Eubacteriales</taxon>
        <taxon>Eubacteriaceae</taxon>
        <taxon>Pseudoramibacter</taxon>
    </lineage>
</organism>
<dbReference type="Proteomes" id="UP000004754">
    <property type="component" value="Unassembled WGS sequence"/>
</dbReference>
<evidence type="ECO:0000256" key="2">
    <source>
        <dbReference type="ARBA" id="ARBA00011974"/>
    </source>
</evidence>
<dbReference type="PANTHER" id="PTHR46832">
    <property type="entry name" value="5'-METHYLTHIOADENOSINE/S-ADENOSYLHOMOCYSTEINE NUCLEOSIDASE"/>
    <property type="match status" value="1"/>
</dbReference>
<dbReference type="EMBL" id="AEQN01000023">
    <property type="protein sequence ID" value="EFV01029.1"/>
    <property type="molecule type" value="Genomic_DNA"/>
</dbReference>
<evidence type="ECO:0000256" key="3">
    <source>
        <dbReference type="ARBA" id="ARBA00022605"/>
    </source>
</evidence>
<comment type="caution">
    <text evidence="7">The sequence shown here is derived from an EMBL/GenBank/DDBJ whole genome shotgun (WGS) entry which is preliminary data.</text>
</comment>